<dbReference type="Pfam" id="PF13701">
    <property type="entry name" value="DDE_Tnp_1_4"/>
    <property type="match status" value="1"/>
</dbReference>
<dbReference type="RefSeq" id="WP_072285697.1">
    <property type="nucleotide sequence ID" value="NZ_CP015455.1"/>
</dbReference>
<keyword evidence="4" id="KW-1185">Reference proteome</keyword>
<dbReference type="KEGG" id="pace:A6070_10330"/>
<dbReference type="SUPFAM" id="SSF53098">
    <property type="entry name" value="Ribonuclease H-like"/>
    <property type="match status" value="1"/>
</dbReference>
<dbReference type="EMBL" id="CP015518">
    <property type="protein sequence ID" value="APG23883.1"/>
    <property type="molecule type" value="Genomic_DNA"/>
</dbReference>
<organism evidence="3 4">
    <name type="scientific">Syntrophotalea acetylenica</name>
    <name type="common">Pelobacter acetylenicus</name>
    <dbReference type="NCBI Taxonomy" id="29542"/>
    <lineage>
        <taxon>Bacteria</taxon>
        <taxon>Pseudomonadati</taxon>
        <taxon>Thermodesulfobacteriota</taxon>
        <taxon>Desulfuromonadia</taxon>
        <taxon>Desulfuromonadales</taxon>
        <taxon>Syntrophotaleaceae</taxon>
        <taxon>Syntrophotalea</taxon>
    </lineage>
</organism>
<name>A0A1L3GEZ8_SYNAC</name>
<dbReference type="EMBL" id="CP015518">
    <property type="protein sequence ID" value="APG24507.1"/>
    <property type="molecule type" value="Genomic_DNA"/>
</dbReference>
<evidence type="ECO:0000313" key="3">
    <source>
        <dbReference type="EMBL" id="APG24507.1"/>
    </source>
</evidence>
<dbReference type="Proteomes" id="UP000182264">
    <property type="component" value="Chromosome"/>
</dbReference>
<evidence type="ECO:0000259" key="1">
    <source>
        <dbReference type="Pfam" id="PF13701"/>
    </source>
</evidence>
<sequence length="447" mass="50176">MTFPRFTIEQSDSEFYTSQSGMALVGLAVNRYTTLASRVAKAAPCQGIATADVLRCYLGLLCQGKSDFEAIRPFWEDDEFFAAALGVQNVPSPETLRQRMDKVAEAVRPIVNLCTVELLKKAKAALSTLPAGHMPLDLDVFTQDNSNTKKEGVSWTYRKFNGFAPIAAWLGLEGWCLEIEQRPGSQHAQEGFVPFLLRAIHKSRLLTEAPLLVRLDSAHDAIMTLVTLVSERVDFIVKWNPRGTDVPARASEVFAKGKMIKQDKKGRIAIMTEIVERTYKDEDGKEKTIKVRRVLRATERYFEKDGTPLLVPDVMIEGWWTNLTVAKDKVIEFYKGHALCEQYHSELKSDMDLERLPSGKFATNALVMSCSALAYNILRAVGQVGLMGKAQAKRAKQRRRIKTVIQDLIYCAARLIRHCRGLTLRFSCHAHDQAASFATTYARFAYG</sequence>
<proteinExistence type="predicted"/>
<dbReference type="AlphaFoldDB" id="A0A1L3GEZ8"/>
<accession>A0A1L3GEZ8</accession>
<dbReference type="InterPro" id="IPR047960">
    <property type="entry name" value="Transpos_IS1380"/>
</dbReference>
<evidence type="ECO:0000313" key="4">
    <source>
        <dbReference type="Proteomes" id="UP000182264"/>
    </source>
</evidence>
<evidence type="ECO:0000313" key="2">
    <source>
        <dbReference type="EMBL" id="APG23883.1"/>
    </source>
</evidence>
<protein>
    <recommendedName>
        <fullName evidence="1">Transposase DDE domain-containing protein</fullName>
    </recommendedName>
</protein>
<dbReference type="InterPro" id="IPR025668">
    <property type="entry name" value="Tnp_DDE_dom"/>
</dbReference>
<reference evidence="3 4" key="1">
    <citation type="journal article" date="2017" name="Genome Announc.">
        <title>Complete Genome Sequences of Two Acetylene-Fermenting Pelobacter acetylenicus Strains.</title>
        <authorList>
            <person name="Sutton J.M."/>
            <person name="Baesman S.M."/>
            <person name="Fierst J.L."/>
            <person name="Poret-Peterson A.T."/>
            <person name="Oremland R.S."/>
            <person name="Dunlap D.S."/>
            <person name="Akob D.M."/>
        </authorList>
    </citation>
    <scope>NUCLEOTIDE SEQUENCE [LARGE SCALE GENOMIC DNA]</scope>
    <source>
        <strain evidence="3 4">DSM 3247</strain>
    </source>
</reference>
<feature type="domain" description="Transposase DDE" evidence="1">
    <location>
        <begin position="77"/>
        <end position="434"/>
    </location>
</feature>
<dbReference type="OrthoDB" id="9815173at2"/>
<dbReference type="KEGG" id="pace:A6070_13915"/>
<gene>
    <name evidence="2" type="ORF">A7E75_01715</name>
    <name evidence="3" type="ORF">A7E75_05270</name>
</gene>
<dbReference type="InterPro" id="IPR012337">
    <property type="entry name" value="RNaseH-like_sf"/>
</dbReference>
<dbReference type="NCBIfam" id="NF033539">
    <property type="entry name" value="transpos_IS1380"/>
    <property type="match status" value="1"/>
</dbReference>